<comment type="caution">
    <text evidence="2">The sequence shown here is derived from an EMBL/GenBank/DDBJ whole genome shotgun (WGS) entry which is preliminary data.</text>
</comment>
<evidence type="ECO:0000313" key="2">
    <source>
        <dbReference type="EMBL" id="GAC04748.1"/>
    </source>
</evidence>
<dbReference type="PROSITE" id="PS51352">
    <property type="entry name" value="THIOREDOXIN_2"/>
    <property type="match status" value="1"/>
</dbReference>
<organism evidence="2 3">
    <name type="scientific">Paraglaciecola agarilytica NO2</name>
    <dbReference type="NCBI Taxonomy" id="1125747"/>
    <lineage>
        <taxon>Bacteria</taxon>
        <taxon>Pseudomonadati</taxon>
        <taxon>Pseudomonadota</taxon>
        <taxon>Gammaproteobacteria</taxon>
        <taxon>Alteromonadales</taxon>
        <taxon>Alteromonadaceae</taxon>
        <taxon>Paraglaciecola</taxon>
    </lineage>
</organism>
<evidence type="ECO:0000313" key="3">
    <source>
        <dbReference type="Proteomes" id="UP000008372"/>
    </source>
</evidence>
<proteinExistence type="predicted"/>
<dbReference type="PANTHER" id="PTHR45663:SF11">
    <property type="entry name" value="GEO12009P1"/>
    <property type="match status" value="1"/>
</dbReference>
<keyword evidence="3" id="KW-1185">Reference proteome</keyword>
<dbReference type="Proteomes" id="UP000008372">
    <property type="component" value="Unassembled WGS sequence"/>
</dbReference>
<reference evidence="2 3" key="1">
    <citation type="journal article" date="2014" name="Environ. Microbiol.">
        <title>Comparative genomics of the marine bacterial genus Glaciecola reveals the high degree of genomic diversity and genomic characteristic for cold adaptation.</title>
        <authorList>
            <person name="Qin Q.L."/>
            <person name="Xie B.B."/>
            <person name="Yu Y."/>
            <person name="Shu Y.L."/>
            <person name="Rong J.C."/>
            <person name="Zhang Y.J."/>
            <person name="Zhao D.L."/>
            <person name="Chen X.L."/>
            <person name="Zhang X.Y."/>
            <person name="Chen B."/>
            <person name="Zhou B.C."/>
            <person name="Zhang Y.Z."/>
        </authorList>
    </citation>
    <scope>NUCLEOTIDE SEQUENCE [LARGE SCALE GENOMIC DNA]</scope>
    <source>
        <strain evidence="2 3">NO2</strain>
    </source>
</reference>
<evidence type="ECO:0000259" key="1">
    <source>
        <dbReference type="PROSITE" id="PS51352"/>
    </source>
</evidence>
<dbReference type="InterPro" id="IPR013766">
    <property type="entry name" value="Thioredoxin_domain"/>
</dbReference>
<dbReference type="InterPro" id="IPR036249">
    <property type="entry name" value="Thioredoxin-like_sf"/>
</dbReference>
<dbReference type="EMBL" id="BAEK01000032">
    <property type="protein sequence ID" value="GAC04748.1"/>
    <property type="molecule type" value="Genomic_DNA"/>
</dbReference>
<dbReference type="SUPFAM" id="SSF52833">
    <property type="entry name" value="Thioredoxin-like"/>
    <property type="match status" value="1"/>
</dbReference>
<gene>
    <name evidence="2" type="primary">trxA</name>
    <name evidence="2" type="ORF">GAGA_1893</name>
</gene>
<sequence>MNVNVIGSNSEYTEETLTLDELQALSGDILLDFGAPWCGHCKAARPAIDEVVSEHSGLRHIKIYDGKGKPLGRKFKVKLWPTLVLLHAGNEVARLVRPLAPDEVRQLVSKIDLSD</sequence>
<dbReference type="CDD" id="cd02947">
    <property type="entry name" value="TRX_family"/>
    <property type="match status" value="1"/>
</dbReference>
<dbReference type="Pfam" id="PF00085">
    <property type="entry name" value="Thioredoxin"/>
    <property type="match status" value="1"/>
</dbReference>
<dbReference type="Gene3D" id="3.40.30.10">
    <property type="entry name" value="Glutaredoxin"/>
    <property type="match status" value="1"/>
</dbReference>
<name>A0ABQ0I5X0_9ALTE</name>
<accession>A0ABQ0I5X0</accession>
<feature type="domain" description="Thioredoxin" evidence="1">
    <location>
        <begin position="1"/>
        <end position="113"/>
    </location>
</feature>
<dbReference type="PANTHER" id="PTHR45663">
    <property type="entry name" value="GEO12009P1"/>
    <property type="match status" value="1"/>
</dbReference>
<dbReference type="RefSeq" id="WP_008303490.1">
    <property type="nucleotide sequence ID" value="NZ_BAEK01000032.1"/>
</dbReference>
<protein>
    <submittedName>
        <fullName evidence="2">Thioredoxin 1</fullName>
    </submittedName>
</protein>